<keyword evidence="3" id="KW-1185">Reference proteome</keyword>
<feature type="transmembrane region" description="Helical" evidence="1">
    <location>
        <begin position="199"/>
        <end position="223"/>
    </location>
</feature>
<accession>A0AAE9XLL7</accession>
<feature type="transmembrane region" description="Helical" evidence="1">
    <location>
        <begin position="24"/>
        <end position="42"/>
    </location>
</feature>
<keyword evidence="1" id="KW-1133">Transmembrane helix</keyword>
<feature type="transmembrane region" description="Helical" evidence="1">
    <location>
        <begin position="229"/>
        <end position="249"/>
    </location>
</feature>
<dbReference type="RefSeq" id="WP_289502650.1">
    <property type="nucleotide sequence ID" value="NZ_CP116805.1"/>
</dbReference>
<proteinExistence type="predicted"/>
<dbReference type="EMBL" id="CP116805">
    <property type="protein sequence ID" value="WCL53138.1"/>
    <property type="molecule type" value="Genomic_DNA"/>
</dbReference>
<reference evidence="2" key="1">
    <citation type="submission" date="2023-01" db="EMBL/GenBank/DDBJ databases">
        <title>The genome sequence of Kordiimonadaceae bacterium 6D33.</title>
        <authorList>
            <person name="Liu Y."/>
        </authorList>
    </citation>
    <scope>NUCLEOTIDE SEQUENCE</scope>
    <source>
        <strain evidence="2">6D33</strain>
    </source>
</reference>
<feature type="transmembrane region" description="Helical" evidence="1">
    <location>
        <begin position="96"/>
        <end position="129"/>
    </location>
</feature>
<feature type="transmembrane region" description="Helical" evidence="1">
    <location>
        <begin position="164"/>
        <end position="187"/>
    </location>
</feature>
<evidence type="ECO:0000313" key="3">
    <source>
        <dbReference type="Proteomes" id="UP001217500"/>
    </source>
</evidence>
<evidence type="ECO:0000256" key="1">
    <source>
        <dbReference type="SAM" id="Phobius"/>
    </source>
</evidence>
<organism evidence="2 3">
    <name type="scientific">Gimibacter soli</name>
    <dbReference type="NCBI Taxonomy" id="3024400"/>
    <lineage>
        <taxon>Bacteria</taxon>
        <taxon>Pseudomonadati</taxon>
        <taxon>Pseudomonadota</taxon>
        <taxon>Alphaproteobacteria</taxon>
        <taxon>Kordiimonadales</taxon>
        <taxon>Temperatibacteraceae</taxon>
        <taxon>Gimibacter</taxon>
    </lineage>
</organism>
<protein>
    <submittedName>
        <fullName evidence="2">Uncharacterized protein</fullName>
    </submittedName>
</protein>
<keyword evidence="1" id="KW-0812">Transmembrane</keyword>
<dbReference type="Proteomes" id="UP001217500">
    <property type="component" value="Chromosome"/>
</dbReference>
<feature type="transmembrane region" description="Helical" evidence="1">
    <location>
        <begin position="54"/>
        <end position="76"/>
    </location>
</feature>
<dbReference type="AlphaFoldDB" id="A0AAE9XLL7"/>
<sequence length="265" mass="28158">MQFSILGVFGASWALTWKHWIRTYGVGLALCLIAILIGLGFGAAKNFGTSGFAVFLKAVALILLFGMSMSAAFNYWVRLAAFGTGRAFPGSVGKFLSAALVNFVKFILIVIIIGIITLVITAGLSMMGLGGERLQPTAEDISSVEGFLAFLSASFTLGQMTLQVISILVACFVYSFFSANLTGTALGDDREGLEHPHTVDFAVALMLIELVVIIPIFALIAVGLPLVSIVLNVVLAFPMMAAIAIAHGVRYRMCIAARDEEPAVN</sequence>
<gene>
    <name evidence="2" type="ORF">PH603_11375</name>
</gene>
<keyword evidence="1" id="KW-0472">Membrane</keyword>
<name>A0AAE9XLL7_9PROT</name>
<dbReference type="KEGG" id="gso:PH603_11375"/>
<evidence type="ECO:0000313" key="2">
    <source>
        <dbReference type="EMBL" id="WCL53138.1"/>
    </source>
</evidence>